<dbReference type="EMBL" id="PUIA01000035">
    <property type="protein sequence ID" value="PQO33204.1"/>
    <property type="molecule type" value="Genomic_DNA"/>
</dbReference>
<dbReference type="PANTHER" id="PTHR43619:SF2">
    <property type="entry name" value="S-ADENOSYL-L-METHIONINE-DEPENDENT METHYLTRANSFERASES SUPERFAMILY PROTEIN"/>
    <property type="match status" value="1"/>
</dbReference>
<dbReference type="PANTHER" id="PTHR43619">
    <property type="entry name" value="S-ADENOSYL-L-METHIONINE-DEPENDENT METHYLTRANSFERASE YKTD-RELATED"/>
    <property type="match status" value="1"/>
</dbReference>
<dbReference type="InterPro" id="IPR029063">
    <property type="entry name" value="SAM-dependent_MTases_sf"/>
</dbReference>
<keyword evidence="2 3" id="KW-0808">Transferase</keyword>
<keyword evidence="1 3" id="KW-0489">Methyltransferase</keyword>
<dbReference type="GO" id="GO:0032259">
    <property type="term" value="P:methylation"/>
    <property type="evidence" value="ECO:0007669"/>
    <property type="project" value="UniProtKB-KW"/>
</dbReference>
<gene>
    <name evidence="3" type="ORF">C5Y96_10130</name>
</gene>
<protein>
    <submittedName>
        <fullName evidence="3">Methyltransferase</fullName>
    </submittedName>
</protein>
<dbReference type="SUPFAM" id="SSF53335">
    <property type="entry name" value="S-adenosyl-L-methionine-dependent methyltransferases"/>
    <property type="match status" value="1"/>
</dbReference>
<accession>A0A2S8FMX7</accession>
<reference evidence="3 4" key="1">
    <citation type="submission" date="2018-02" db="EMBL/GenBank/DDBJ databases">
        <title>Comparative genomes isolates from brazilian mangrove.</title>
        <authorList>
            <person name="Araujo J.E."/>
            <person name="Taketani R.G."/>
            <person name="Silva M.C.P."/>
            <person name="Loureco M.V."/>
            <person name="Andreote F.D."/>
        </authorList>
    </citation>
    <scope>NUCLEOTIDE SEQUENCE [LARGE SCALE GENOMIC DNA]</scope>
    <source>
        <strain evidence="3 4">HEX-2 MGV</strain>
    </source>
</reference>
<dbReference type="InterPro" id="IPR016874">
    <property type="entry name" value="TcmP-like"/>
</dbReference>
<name>A0A2S8FMX7_9BACT</name>
<evidence type="ECO:0000256" key="1">
    <source>
        <dbReference type="ARBA" id="ARBA00022603"/>
    </source>
</evidence>
<dbReference type="InterPro" id="IPR007213">
    <property type="entry name" value="Ppm1/Ppm2/Tcmp"/>
</dbReference>
<organism evidence="3 4">
    <name type="scientific">Blastopirellula marina</name>
    <dbReference type="NCBI Taxonomy" id="124"/>
    <lineage>
        <taxon>Bacteria</taxon>
        <taxon>Pseudomonadati</taxon>
        <taxon>Planctomycetota</taxon>
        <taxon>Planctomycetia</taxon>
        <taxon>Pirellulales</taxon>
        <taxon>Pirellulaceae</taxon>
        <taxon>Blastopirellula</taxon>
    </lineage>
</organism>
<dbReference type="Pfam" id="PF04072">
    <property type="entry name" value="LCM"/>
    <property type="match status" value="1"/>
</dbReference>
<dbReference type="Proteomes" id="UP000240009">
    <property type="component" value="Unassembled WGS sequence"/>
</dbReference>
<dbReference type="PIRSF" id="PIRSF028177">
    <property type="entry name" value="Polyketide_synth_Omtfrase_TcmP"/>
    <property type="match status" value="1"/>
</dbReference>
<dbReference type="GO" id="GO:0008168">
    <property type="term" value="F:methyltransferase activity"/>
    <property type="evidence" value="ECO:0007669"/>
    <property type="project" value="UniProtKB-KW"/>
</dbReference>
<sequence length="288" mass="33266">MVLQTKLFPNWFFVNPKHPISLTNLQKTLLITLHAKAVESECHDSILNDRYAVKAAEEIDFDFSRFKLSRNAIVALAIRAKALDLWTEAFLRENRCANVIHVGCGLDSRCLRVNPAEGVAWWEIDYPEVISLRERIYEERPGCHLIGVDILEDGWLQQIPIDVPTIVVAEGVLPYFSKEAAIRFLSNLVAHFTSGQIAFDAYNRWGVIWLNQLPIMRQTQETLNWFVDDPRQLETEIPHLRLQEENTSGLPEYLQRAGFWSRTAFRLSRTLPPFRRMGQLLLYDFGAL</sequence>
<dbReference type="Gene3D" id="3.40.50.150">
    <property type="entry name" value="Vaccinia Virus protein VP39"/>
    <property type="match status" value="1"/>
</dbReference>
<evidence type="ECO:0000313" key="4">
    <source>
        <dbReference type="Proteomes" id="UP000240009"/>
    </source>
</evidence>
<evidence type="ECO:0000256" key="2">
    <source>
        <dbReference type="ARBA" id="ARBA00022679"/>
    </source>
</evidence>
<comment type="caution">
    <text evidence="3">The sequence shown here is derived from an EMBL/GenBank/DDBJ whole genome shotgun (WGS) entry which is preliminary data.</text>
</comment>
<dbReference type="AlphaFoldDB" id="A0A2S8FMX7"/>
<proteinExistence type="predicted"/>
<evidence type="ECO:0000313" key="3">
    <source>
        <dbReference type="EMBL" id="PQO33204.1"/>
    </source>
</evidence>